<comment type="subcellular location">
    <subcellularLocation>
        <location evidence="1">Cell membrane</location>
        <topology evidence="1">Multi-pass membrane protein</topology>
    </subcellularLocation>
</comment>
<reference evidence="3 4" key="1">
    <citation type="submission" date="2021-06" db="EMBL/GenBank/DDBJ databases">
        <title>Bacillus sp. RD4P76, an endophyte from a halophyte.</title>
        <authorList>
            <person name="Sun J.-Q."/>
        </authorList>
    </citation>
    <scope>NUCLEOTIDE SEQUENCE [LARGE SCALE GENOMIC DNA]</scope>
    <source>
        <strain evidence="3 4">CGMCC 1.15917</strain>
    </source>
</reference>
<evidence type="ECO:0000256" key="2">
    <source>
        <dbReference type="SAM" id="Phobius"/>
    </source>
</evidence>
<gene>
    <name evidence="3" type="ORF">KS419_08150</name>
</gene>
<dbReference type="InterPro" id="IPR053160">
    <property type="entry name" value="MFS_DHA3_Transporter"/>
</dbReference>
<feature type="transmembrane region" description="Helical" evidence="2">
    <location>
        <begin position="46"/>
        <end position="66"/>
    </location>
</feature>
<organism evidence="3 4">
    <name type="scientific">Evansella tamaricis</name>
    <dbReference type="NCBI Taxonomy" id="2069301"/>
    <lineage>
        <taxon>Bacteria</taxon>
        <taxon>Bacillati</taxon>
        <taxon>Bacillota</taxon>
        <taxon>Bacilli</taxon>
        <taxon>Bacillales</taxon>
        <taxon>Bacillaceae</taxon>
        <taxon>Evansella</taxon>
    </lineage>
</organism>
<feature type="transmembrane region" description="Helical" evidence="2">
    <location>
        <begin position="12"/>
        <end position="34"/>
    </location>
</feature>
<keyword evidence="4" id="KW-1185">Reference proteome</keyword>
<dbReference type="EMBL" id="JAHQCS010000080">
    <property type="protein sequence ID" value="MBU9711705.1"/>
    <property type="molecule type" value="Genomic_DNA"/>
</dbReference>
<dbReference type="Proteomes" id="UP000784880">
    <property type="component" value="Unassembled WGS sequence"/>
</dbReference>
<comment type="caution">
    <text evidence="3">The sequence shown here is derived from an EMBL/GenBank/DDBJ whole genome shotgun (WGS) entry which is preliminary data.</text>
</comment>
<evidence type="ECO:0000313" key="3">
    <source>
        <dbReference type="EMBL" id="MBU9711705.1"/>
    </source>
</evidence>
<dbReference type="CDD" id="cd06174">
    <property type="entry name" value="MFS"/>
    <property type="match status" value="1"/>
</dbReference>
<dbReference type="RefSeq" id="WP_217065726.1">
    <property type="nucleotide sequence ID" value="NZ_JAHQCS010000080.1"/>
</dbReference>
<feature type="transmembrane region" description="Helical" evidence="2">
    <location>
        <begin position="142"/>
        <end position="162"/>
    </location>
</feature>
<name>A0ABS6JE70_9BACI</name>
<protein>
    <submittedName>
        <fullName evidence="3">MFS transporter</fullName>
    </submittedName>
</protein>
<dbReference type="Pfam" id="PF07690">
    <property type="entry name" value="MFS_1"/>
    <property type="match status" value="1"/>
</dbReference>
<feature type="transmembrane region" description="Helical" evidence="2">
    <location>
        <begin position="296"/>
        <end position="316"/>
    </location>
</feature>
<keyword evidence="2" id="KW-0472">Membrane</keyword>
<evidence type="ECO:0000256" key="1">
    <source>
        <dbReference type="ARBA" id="ARBA00004651"/>
    </source>
</evidence>
<proteinExistence type="predicted"/>
<dbReference type="PANTHER" id="PTHR23530">
    <property type="entry name" value="TRANSPORT PROTEIN-RELATED"/>
    <property type="match status" value="1"/>
</dbReference>
<feature type="transmembrane region" description="Helical" evidence="2">
    <location>
        <begin position="362"/>
        <end position="380"/>
    </location>
</feature>
<evidence type="ECO:0000313" key="4">
    <source>
        <dbReference type="Proteomes" id="UP000784880"/>
    </source>
</evidence>
<feature type="transmembrane region" description="Helical" evidence="2">
    <location>
        <begin position="99"/>
        <end position="121"/>
    </location>
</feature>
<keyword evidence="2" id="KW-1133">Transmembrane helix</keyword>
<feature type="transmembrane region" description="Helical" evidence="2">
    <location>
        <begin position="258"/>
        <end position="284"/>
    </location>
</feature>
<keyword evidence="2" id="KW-0812">Transmembrane</keyword>
<dbReference type="PANTHER" id="PTHR23530:SF1">
    <property type="entry name" value="PERMEASE, MAJOR FACILITATOR SUPERFAMILY-RELATED"/>
    <property type="match status" value="1"/>
</dbReference>
<feature type="transmembrane region" description="Helical" evidence="2">
    <location>
        <begin position="322"/>
        <end position="341"/>
    </location>
</feature>
<accession>A0ABS6JE70</accession>
<feature type="transmembrane region" description="Helical" evidence="2">
    <location>
        <begin position="386"/>
        <end position="409"/>
    </location>
</feature>
<dbReference type="InterPro" id="IPR011701">
    <property type="entry name" value="MFS"/>
</dbReference>
<feature type="transmembrane region" description="Helical" evidence="2">
    <location>
        <begin position="233"/>
        <end position="252"/>
    </location>
</feature>
<feature type="transmembrane region" description="Helical" evidence="2">
    <location>
        <begin position="73"/>
        <end position="93"/>
    </location>
</feature>
<sequence>MNRQSQYQNNVIKLFLICVCHSFVLAYVIERIFALERGLTILEMQYILIIYSVTCLVLEVPFGILADKWRKKYVLALGIFFCCFEFLISIYAYDLLVFSIAFLLAAVGGSLKSGTVDSILYQSLKKTSQEKEYEKLKGYLTFTKYIVSGIAGIIGGIVAHQYELETTYWLSLVGLSLAAVISLNLFEPKETSIDLEMKKTSKVREVDSPPPSKGKEVMFHLRMSLEVIKGNPSLIQVIGYGSITAAVLYGQLHEMSSIIYLEIGVPITHFGFISFAITLFGGLAGAMAYKVKIHFGYGRTFGGILLISILAIYFYSLATEPWHIIFLVISIFVMEMVTPLTSGYIHRQIGDTYRVTISSLDAFAKNAVTIMISLLFGFTAEQWDIYVAFKWMSILLCLYGMLIIVSTLVRKVLKS</sequence>
<feature type="transmembrane region" description="Helical" evidence="2">
    <location>
        <begin position="168"/>
        <end position="186"/>
    </location>
</feature>